<evidence type="ECO:0000259" key="3">
    <source>
        <dbReference type="Pfam" id="PF01764"/>
    </source>
</evidence>
<dbReference type="Gene3D" id="3.40.50.1820">
    <property type="entry name" value="alpha/beta hydrolase"/>
    <property type="match status" value="1"/>
</dbReference>
<accession>T0PVJ7</accession>
<dbReference type="eggNOG" id="KOG4569">
    <property type="taxonomic scope" value="Eukaryota"/>
</dbReference>
<dbReference type="STRING" id="1156394.T0PVJ7"/>
<dbReference type="SUPFAM" id="SSF53474">
    <property type="entry name" value="alpha/beta-Hydrolases"/>
    <property type="match status" value="1"/>
</dbReference>
<feature type="transmembrane region" description="Helical" evidence="1">
    <location>
        <begin position="588"/>
        <end position="607"/>
    </location>
</feature>
<feature type="signal peptide" evidence="2">
    <location>
        <begin position="1"/>
        <end position="19"/>
    </location>
</feature>
<dbReference type="CDD" id="cd00519">
    <property type="entry name" value="Lipase_3"/>
    <property type="match status" value="1"/>
</dbReference>
<feature type="transmembrane region" description="Helical" evidence="1">
    <location>
        <begin position="441"/>
        <end position="464"/>
    </location>
</feature>
<reference evidence="4 5" key="1">
    <citation type="submission" date="2012-04" db="EMBL/GenBank/DDBJ databases">
        <title>The Genome Sequence of Saprolegnia declina VS20.</title>
        <authorList>
            <consortium name="The Broad Institute Genome Sequencing Platform"/>
            <person name="Russ C."/>
            <person name="Nusbaum C."/>
            <person name="Tyler B."/>
            <person name="van West P."/>
            <person name="Dieguez-Uribeondo J."/>
            <person name="de Bruijn I."/>
            <person name="Tripathy S."/>
            <person name="Jiang R."/>
            <person name="Young S.K."/>
            <person name="Zeng Q."/>
            <person name="Gargeya S."/>
            <person name="Fitzgerald M."/>
            <person name="Haas B."/>
            <person name="Abouelleil A."/>
            <person name="Alvarado L."/>
            <person name="Arachchi H.M."/>
            <person name="Berlin A."/>
            <person name="Chapman S.B."/>
            <person name="Goldberg J."/>
            <person name="Griggs A."/>
            <person name="Gujja S."/>
            <person name="Hansen M."/>
            <person name="Howarth C."/>
            <person name="Imamovic A."/>
            <person name="Larimer J."/>
            <person name="McCowen C."/>
            <person name="Montmayeur A."/>
            <person name="Murphy C."/>
            <person name="Neiman D."/>
            <person name="Pearson M."/>
            <person name="Priest M."/>
            <person name="Roberts A."/>
            <person name="Saif S."/>
            <person name="Shea T."/>
            <person name="Sisk P."/>
            <person name="Sykes S."/>
            <person name="Wortman J."/>
            <person name="Nusbaum C."/>
            <person name="Birren B."/>
        </authorList>
    </citation>
    <scope>NUCLEOTIDE SEQUENCE [LARGE SCALE GENOMIC DNA]</scope>
    <source>
        <strain evidence="4 5">VS20</strain>
    </source>
</reference>
<dbReference type="InterPro" id="IPR002921">
    <property type="entry name" value="Fungal_lipase-type"/>
</dbReference>
<dbReference type="PANTHER" id="PTHR45856:SF11">
    <property type="entry name" value="FUNGAL LIPASE-LIKE DOMAIN-CONTAINING PROTEIN"/>
    <property type="match status" value="1"/>
</dbReference>
<dbReference type="EMBL" id="JH767183">
    <property type="protein sequence ID" value="EQC29509.1"/>
    <property type="molecule type" value="Genomic_DNA"/>
</dbReference>
<dbReference type="AlphaFoldDB" id="T0PVJ7"/>
<feature type="transmembrane region" description="Helical" evidence="1">
    <location>
        <begin position="77"/>
        <end position="100"/>
    </location>
</feature>
<feature type="transmembrane region" description="Helical" evidence="1">
    <location>
        <begin position="180"/>
        <end position="200"/>
    </location>
</feature>
<sequence>MAKHLVLLAALALVASVAAIDATDDSMNTCTGGGAFGMFRRQPGCAINNCQCFPVLFQCDATLGDGIGQCVLSNSGWAFMIAVLLINLIVPGVTLLKHAYEDGKVTKQQRANKHNIHNVAHGETQLSLQDDVAPADGIIPNSELYISLKKFGKSVPDTAYGLDTTAKIFMETMSKGWIQYVFYSLIAAFAFCLLLLWVPFEMAQTNVVLHPTAVVSVNSSSYDLHTAVNTNLPTAIRFVSLEGDFCASSANLLAPNGLSTLHVAYDMAFSVDENAILQSFDGAKSLGCTCVNGVCALVPSQSSTIDGLLPLVYFPWYQDISKPFALENKNHSFELNATFTISAPGRPQSTALQPIPTLSLVAHHSYVEKITDAVDFVVWVLDFAFFGLWFYLNRAAKQPKDSHNIPERKVVIFILFTNILSSVPIFYLSNWFNIHATNQTIYLFSHVWTSSATGLWLLGLLFAIDMQRKRVFTFRFVCVKVSVGLFGLITYIVSFYLAPVYISSIVDFLLAMLAAAVFRGVMVNVRNQLRNQSYIRTRPEQLTARLLYYIGMAVTYIFIAVAIVADPVPRVSTFISRYALMTDLSMQIMLRTCTWVILLVFLPPTYVNPAKAVYYGRERSSLPHLTNGAMRDFELAHLKQAVAAQSKTFVGQSYGGSDVNAWKAPHAFCIETGVRMYNMATAVYEPLDLDVFAQDELSLVTELYDAGTDTYGYVLRGHQRIVVVFRGTASAKNAVTDVKYNLVATDFAAHNQPELEKIRVHTGFWTAYNTVRADLQRAVSETLKEMGRDVQLYFTGHSLGGALATLASFDVAYTTNLDVVMYNFGSPRVGNHAFAKVYNKLVPNAYRIVNDGDAVVGNPKRVLHAYCSRNLRYKHVGTVILLSSRASGVFVLDPNIVEMAFIAKLRNNGLSHLMSSYQVMLNKGVDWINREELQKLAKEAKLGADSERTPLMYA</sequence>
<dbReference type="InParanoid" id="T0PVJ7"/>
<keyword evidence="1" id="KW-1133">Transmembrane helix</keyword>
<evidence type="ECO:0000313" key="4">
    <source>
        <dbReference type="EMBL" id="EQC29509.1"/>
    </source>
</evidence>
<feature type="transmembrane region" description="Helical" evidence="1">
    <location>
        <begin position="412"/>
        <end position="429"/>
    </location>
</feature>
<keyword evidence="1" id="KW-0812">Transmembrane</keyword>
<evidence type="ECO:0000256" key="2">
    <source>
        <dbReference type="SAM" id="SignalP"/>
    </source>
</evidence>
<feature type="chain" id="PRO_5004582752" description="Fungal lipase-type domain-containing protein" evidence="2">
    <location>
        <begin position="20"/>
        <end position="954"/>
    </location>
</feature>
<evidence type="ECO:0000256" key="1">
    <source>
        <dbReference type="SAM" id="Phobius"/>
    </source>
</evidence>
<dbReference type="RefSeq" id="XP_008617061.1">
    <property type="nucleotide sequence ID" value="XM_008618839.1"/>
</dbReference>
<evidence type="ECO:0000313" key="5">
    <source>
        <dbReference type="Proteomes" id="UP000030762"/>
    </source>
</evidence>
<feature type="transmembrane region" description="Helical" evidence="1">
    <location>
        <begin position="546"/>
        <end position="568"/>
    </location>
</feature>
<organism evidence="4 5">
    <name type="scientific">Saprolegnia diclina (strain VS20)</name>
    <dbReference type="NCBI Taxonomy" id="1156394"/>
    <lineage>
        <taxon>Eukaryota</taxon>
        <taxon>Sar</taxon>
        <taxon>Stramenopiles</taxon>
        <taxon>Oomycota</taxon>
        <taxon>Saprolegniomycetes</taxon>
        <taxon>Saprolegniales</taxon>
        <taxon>Saprolegniaceae</taxon>
        <taxon>Saprolegnia</taxon>
    </lineage>
</organism>
<dbReference type="OMA" id="VDWINRE"/>
<dbReference type="Pfam" id="PF01764">
    <property type="entry name" value="Lipase_3"/>
    <property type="match status" value="1"/>
</dbReference>
<dbReference type="InterPro" id="IPR029058">
    <property type="entry name" value="AB_hydrolase_fold"/>
</dbReference>
<protein>
    <recommendedName>
        <fullName evidence="3">Fungal lipase-type domain-containing protein</fullName>
    </recommendedName>
</protein>
<dbReference type="PANTHER" id="PTHR45856">
    <property type="entry name" value="ALPHA/BETA-HYDROLASES SUPERFAMILY PROTEIN"/>
    <property type="match status" value="1"/>
</dbReference>
<dbReference type="VEuPathDB" id="FungiDB:SDRG_12758"/>
<keyword evidence="5" id="KW-1185">Reference proteome</keyword>
<dbReference type="Proteomes" id="UP000030762">
    <property type="component" value="Unassembled WGS sequence"/>
</dbReference>
<name>T0PVJ7_SAPDV</name>
<keyword evidence="2" id="KW-0732">Signal</keyword>
<gene>
    <name evidence="4" type="ORF">SDRG_12758</name>
</gene>
<feature type="domain" description="Fungal lipase-type" evidence="3">
    <location>
        <begin position="722"/>
        <end position="857"/>
    </location>
</feature>
<feature type="transmembrane region" description="Helical" evidence="1">
    <location>
        <begin position="376"/>
        <end position="392"/>
    </location>
</feature>
<feature type="transmembrane region" description="Helical" evidence="1">
    <location>
        <begin position="504"/>
        <end position="525"/>
    </location>
</feature>
<dbReference type="InterPro" id="IPR051218">
    <property type="entry name" value="Sec_MonoDiacylglyc_Lipase"/>
</dbReference>
<dbReference type="GO" id="GO:0006629">
    <property type="term" value="P:lipid metabolic process"/>
    <property type="evidence" value="ECO:0007669"/>
    <property type="project" value="InterPro"/>
</dbReference>
<feature type="transmembrane region" description="Helical" evidence="1">
    <location>
        <begin position="476"/>
        <end position="498"/>
    </location>
</feature>
<dbReference type="GeneID" id="19953485"/>
<dbReference type="OrthoDB" id="426718at2759"/>
<keyword evidence="1" id="KW-0472">Membrane</keyword>
<proteinExistence type="predicted"/>